<dbReference type="EMBL" id="LNTY01000055">
    <property type="protein sequence ID" value="KXF80249.1"/>
    <property type="molecule type" value="Genomic_DNA"/>
</dbReference>
<organism evidence="2 3">
    <name type="scientific">Enterovibrio coralii</name>
    <dbReference type="NCBI Taxonomy" id="294935"/>
    <lineage>
        <taxon>Bacteria</taxon>
        <taxon>Pseudomonadati</taxon>
        <taxon>Pseudomonadota</taxon>
        <taxon>Gammaproteobacteria</taxon>
        <taxon>Vibrionales</taxon>
        <taxon>Vibrionaceae</taxon>
        <taxon>Enterovibrio</taxon>
    </lineage>
</organism>
<comment type="caution">
    <text evidence="2">The sequence shown here is derived from an EMBL/GenBank/DDBJ whole genome shotgun (WGS) entry which is preliminary data.</text>
</comment>
<dbReference type="STRING" id="294935.ATN88_10400"/>
<gene>
    <name evidence="2" type="ORF">ATN88_10400</name>
</gene>
<feature type="transmembrane region" description="Helical" evidence="1">
    <location>
        <begin position="37"/>
        <end position="61"/>
    </location>
</feature>
<keyword evidence="3" id="KW-1185">Reference proteome</keyword>
<keyword evidence="1" id="KW-0472">Membrane</keyword>
<dbReference type="RefSeq" id="WP_067419478.1">
    <property type="nucleotide sequence ID" value="NZ_LNTY01000055.1"/>
</dbReference>
<protein>
    <submittedName>
        <fullName evidence="2">Phage shock protein G</fullName>
    </submittedName>
</protein>
<accession>A0A135I477</accession>
<keyword evidence="1" id="KW-0812">Transmembrane</keyword>
<evidence type="ECO:0000313" key="3">
    <source>
        <dbReference type="Proteomes" id="UP000070529"/>
    </source>
</evidence>
<evidence type="ECO:0000313" key="2">
    <source>
        <dbReference type="EMBL" id="KXF80249.1"/>
    </source>
</evidence>
<dbReference type="InterPro" id="IPR014318">
    <property type="entry name" value="Phageshock_PspG"/>
</dbReference>
<dbReference type="Pfam" id="PF09583">
    <property type="entry name" value="Phageshock_PspG"/>
    <property type="match status" value="1"/>
</dbReference>
<sequence>MIEFLFLVGFTLVLLATGISFLGIVAAMAVGFIVMALAGMIGLVFKMLPWIILIAVIVWLLKGRDKTAENARDYCYKRSRRYNRARRY</sequence>
<evidence type="ECO:0000256" key="1">
    <source>
        <dbReference type="SAM" id="Phobius"/>
    </source>
</evidence>
<dbReference type="NCBIfam" id="TIGR02975">
    <property type="entry name" value="phageshock_pspG"/>
    <property type="match status" value="1"/>
</dbReference>
<name>A0A135I477_9GAMM</name>
<dbReference type="AlphaFoldDB" id="A0A135I477"/>
<dbReference type="Proteomes" id="UP000070529">
    <property type="component" value="Unassembled WGS sequence"/>
</dbReference>
<proteinExistence type="predicted"/>
<reference evidence="2 3" key="1">
    <citation type="submission" date="2015-11" db="EMBL/GenBank/DDBJ databases">
        <title>Genomic Taxonomy of the Vibrionaceae.</title>
        <authorList>
            <person name="Gomez-Gil B."/>
            <person name="Enciso-Ibarra J."/>
        </authorList>
    </citation>
    <scope>NUCLEOTIDE SEQUENCE [LARGE SCALE GENOMIC DNA]</scope>
    <source>
        <strain evidence="2 3">CAIM 912</strain>
    </source>
</reference>
<keyword evidence="1" id="KW-1133">Transmembrane helix</keyword>